<dbReference type="AlphaFoldDB" id="A0A182M900"/>
<name>A0A182M900_9DIPT</name>
<dbReference type="Proteomes" id="UP000075883">
    <property type="component" value="Unassembled WGS sequence"/>
</dbReference>
<feature type="transmembrane region" description="Helical" evidence="2">
    <location>
        <begin position="89"/>
        <end position="106"/>
    </location>
</feature>
<accession>A0A182M900</accession>
<evidence type="ECO:0000256" key="1">
    <source>
        <dbReference type="SAM" id="MobiDB-lite"/>
    </source>
</evidence>
<keyword evidence="4" id="KW-1185">Reference proteome</keyword>
<protein>
    <submittedName>
        <fullName evidence="3">Uncharacterized protein</fullName>
    </submittedName>
</protein>
<reference evidence="4" key="1">
    <citation type="submission" date="2013-09" db="EMBL/GenBank/DDBJ databases">
        <title>The Genome Sequence of Anopheles culicifacies species A.</title>
        <authorList>
            <consortium name="The Broad Institute Genomics Platform"/>
            <person name="Neafsey D.E."/>
            <person name="Besansky N."/>
            <person name="Howell P."/>
            <person name="Walton C."/>
            <person name="Young S.K."/>
            <person name="Zeng Q."/>
            <person name="Gargeya S."/>
            <person name="Fitzgerald M."/>
            <person name="Haas B."/>
            <person name="Abouelleil A."/>
            <person name="Allen A.W."/>
            <person name="Alvarado L."/>
            <person name="Arachchi H.M."/>
            <person name="Berlin A.M."/>
            <person name="Chapman S.B."/>
            <person name="Gainer-Dewar J."/>
            <person name="Goldberg J."/>
            <person name="Griggs A."/>
            <person name="Gujja S."/>
            <person name="Hansen M."/>
            <person name="Howarth C."/>
            <person name="Imamovic A."/>
            <person name="Ireland A."/>
            <person name="Larimer J."/>
            <person name="McCowan C."/>
            <person name="Murphy C."/>
            <person name="Pearson M."/>
            <person name="Poon T.W."/>
            <person name="Priest M."/>
            <person name="Roberts A."/>
            <person name="Saif S."/>
            <person name="Shea T."/>
            <person name="Sisk P."/>
            <person name="Sykes S."/>
            <person name="Wortman J."/>
            <person name="Nusbaum C."/>
            <person name="Birren B."/>
        </authorList>
    </citation>
    <scope>NUCLEOTIDE SEQUENCE [LARGE SCALE GENOMIC DNA]</scope>
    <source>
        <strain evidence="4">A-37</strain>
    </source>
</reference>
<evidence type="ECO:0000313" key="3">
    <source>
        <dbReference type="EnsemblMetazoa" id="ACUA012430-PA"/>
    </source>
</evidence>
<proteinExistence type="predicted"/>
<keyword evidence="2" id="KW-0472">Membrane</keyword>
<feature type="region of interest" description="Disordered" evidence="1">
    <location>
        <begin position="1"/>
        <end position="48"/>
    </location>
</feature>
<dbReference type="EnsemblMetazoa" id="ACUA012430-RA">
    <property type="protein sequence ID" value="ACUA012430-PA"/>
    <property type="gene ID" value="ACUA012430"/>
</dbReference>
<dbReference type="EMBL" id="AXCM01009135">
    <property type="status" value="NOT_ANNOTATED_CDS"/>
    <property type="molecule type" value="Genomic_DNA"/>
</dbReference>
<evidence type="ECO:0000256" key="2">
    <source>
        <dbReference type="SAM" id="Phobius"/>
    </source>
</evidence>
<reference evidence="3" key="2">
    <citation type="submission" date="2020-05" db="UniProtKB">
        <authorList>
            <consortium name="EnsemblMetazoa"/>
        </authorList>
    </citation>
    <scope>IDENTIFICATION</scope>
    <source>
        <strain evidence="3">A-37</strain>
    </source>
</reference>
<dbReference type="VEuPathDB" id="VectorBase:ACUA012430"/>
<keyword evidence="2" id="KW-0812">Transmembrane</keyword>
<keyword evidence="2" id="KW-1133">Transmembrane helix</keyword>
<evidence type="ECO:0000313" key="4">
    <source>
        <dbReference type="Proteomes" id="UP000075883"/>
    </source>
</evidence>
<sequence>MKRVQLVFRQKPSSGTPVEGSDGNADDGDDGVNGADGEMVSRNPYRTPRLTSTMSNGCVVTLRFQFVLCATGSRTVRCWKWFGGSSGRCLYYLRVLIGWFIVFLLLRPGLLLGG</sequence>
<organism evidence="3 4">
    <name type="scientific">Anopheles culicifacies</name>
    <dbReference type="NCBI Taxonomy" id="139723"/>
    <lineage>
        <taxon>Eukaryota</taxon>
        <taxon>Metazoa</taxon>
        <taxon>Ecdysozoa</taxon>
        <taxon>Arthropoda</taxon>
        <taxon>Hexapoda</taxon>
        <taxon>Insecta</taxon>
        <taxon>Pterygota</taxon>
        <taxon>Neoptera</taxon>
        <taxon>Endopterygota</taxon>
        <taxon>Diptera</taxon>
        <taxon>Nematocera</taxon>
        <taxon>Culicoidea</taxon>
        <taxon>Culicidae</taxon>
        <taxon>Anophelinae</taxon>
        <taxon>Anopheles</taxon>
        <taxon>culicifacies species complex</taxon>
    </lineage>
</organism>